<keyword evidence="5" id="KW-0227">DNA damage</keyword>
<dbReference type="RefSeq" id="WP_252817842.1">
    <property type="nucleotide sequence ID" value="NZ_JAMXQS010000004.1"/>
</dbReference>
<evidence type="ECO:0000256" key="7">
    <source>
        <dbReference type="ARBA" id="ARBA00023004"/>
    </source>
</evidence>
<dbReference type="InterPro" id="IPR025404">
    <property type="entry name" value="DUF4130"/>
</dbReference>
<accession>A0ABT1C4H5</accession>
<dbReference type="PANTHER" id="PTHR33693:SF9">
    <property type="entry name" value="TYPE-4 URACIL-DNA GLYCOSYLASE"/>
    <property type="match status" value="1"/>
</dbReference>
<name>A0ABT1C4H5_9HYPH</name>
<evidence type="ECO:0000256" key="2">
    <source>
        <dbReference type="ARBA" id="ARBA00019403"/>
    </source>
</evidence>
<dbReference type="NCBIfam" id="TIGR03915">
    <property type="entry name" value="SAM_7_link_chp"/>
    <property type="match status" value="1"/>
</dbReference>
<dbReference type="SMART" id="SM00987">
    <property type="entry name" value="UreE_C"/>
    <property type="match status" value="1"/>
</dbReference>
<sequence>MMKHAAALHLARFFVVLDSETNFAGWRDAARRLVLNDVPPEDIAWEVREGAGLKGAGLPDIPEGAELRVPREAVSRLETAFCHSDPNRFGFLYRILWRLRNEPELLKIASDSDVRRFETMEKAIRRDIHKMRAFVRFRKLGEGDDERFIAWFEPDHFIVERNAPFFVRRFTGMRWSILTPYASIAWDGSSLLVGPGATKRDLPPEDGSEELWQTYFRSIFNPARLKVKAMQAEMPKKYWRNLPEAALIPEMIAGAEGAAKEMIARMPTVPAPHHAKVQAKHWPKREPQADNDGADAATIDELHDAAMGCRRCPLWEGATQTVFGEGPDNARIVFVGEQPGDQEDIAGRPFVGPAGKVFNAILEEAQIDRQITYVTNAVKHFKFEPRGKRRIHMKPNTGEIRACNWWLNHELALIKPDLVVALGATAAQALLGKVVPITKLRGQVVTREDGLQVYLTVHPSFILRIQEPAAAADERMRFLNDLKDVKKLMGV</sequence>
<dbReference type="InterPro" id="IPR036895">
    <property type="entry name" value="Uracil-DNA_glycosylase-like_sf"/>
</dbReference>
<dbReference type="Pfam" id="PF13566">
    <property type="entry name" value="DUF4130"/>
    <property type="match status" value="1"/>
</dbReference>
<evidence type="ECO:0000256" key="5">
    <source>
        <dbReference type="ARBA" id="ARBA00022763"/>
    </source>
</evidence>
<evidence type="ECO:0000256" key="6">
    <source>
        <dbReference type="ARBA" id="ARBA00022801"/>
    </source>
</evidence>
<dbReference type="EMBL" id="JAMXQS010000004">
    <property type="protein sequence ID" value="MCO6049736.1"/>
    <property type="molecule type" value="Genomic_DNA"/>
</dbReference>
<protein>
    <recommendedName>
        <fullName evidence="2">Type-4 uracil-DNA glycosylase</fullName>
    </recommendedName>
</protein>
<evidence type="ECO:0000313" key="11">
    <source>
        <dbReference type="EMBL" id="MCO6049736.1"/>
    </source>
</evidence>
<keyword evidence="7" id="KW-0408">Iron</keyword>
<feature type="domain" description="Uracil-DNA glycosylase-like" evidence="10">
    <location>
        <begin position="323"/>
        <end position="475"/>
    </location>
</feature>
<comment type="similarity">
    <text evidence="1">Belongs to the uracil-DNA glycosylase (UDG) superfamily. Type 4 (UDGa) family.</text>
</comment>
<keyword evidence="6" id="KW-0378">Hydrolase</keyword>
<keyword evidence="9" id="KW-0234">DNA repair</keyword>
<dbReference type="InterPro" id="IPR023875">
    <property type="entry name" value="DNA_repair_put"/>
</dbReference>
<gene>
    <name evidence="11" type="ORF">NGM99_08015</name>
</gene>
<keyword evidence="4" id="KW-0479">Metal-binding</keyword>
<evidence type="ECO:0000256" key="4">
    <source>
        <dbReference type="ARBA" id="ARBA00022723"/>
    </source>
</evidence>
<dbReference type="InterPro" id="IPR051536">
    <property type="entry name" value="UDG_Type-4/5"/>
</dbReference>
<reference evidence="11 12" key="1">
    <citation type="submission" date="2022-06" db="EMBL/GenBank/DDBJ databases">
        <title>Mesorhizobium sp. strain RP14 Genome sequencing and assembly.</title>
        <authorList>
            <person name="Kim I."/>
        </authorList>
    </citation>
    <scope>NUCLEOTIDE SEQUENCE [LARGE SCALE GENOMIC DNA]</scope>
    <source>
        <strain evidence="12">RP14(2022)</strain>
    </source>
</reference>
<evidence type="ECO:0000256" key="1">
    <source>
        <dbReference type="ARBA" id="ARBA00006521"/>
    </source>
</evidence>
<evidence type="ECO:0000259" key="10">
    <source>
        <dbReference type="SMART" id="SM00986"/>
    </source>
</evidence>
<dbReference type="Proteomes" id="UP001205906">
    <property type="component" value="Unassembled WGS sequence"/>
</dbReference>
<evidence type="ECO:0000256" key="3">
    <source>
        <dbReference type="ARBA" id="ARBA00022485"/>
    </source>
</evidence>
<dbReference type="PANTHER" id="PTHR33693">
    <property type="entry name" value="TYPE-5 URACIL-DNA GLYCOSYLASE"/>
    <property type="match status" value="1"/>
</dbReference>
<evidence type="ECO:0000256" key="9">
    <source>
        <dbReference type="ARBA" id="ARBA00023204"/>
    </source>
</evidence>
<dbReference type="InterPro" id="IPR005122">
    <property type="entry name" value="Uracil-DNA_glycosylase-like"/>
</dbReference>
<dbReference type="NCBIfam" id="TIGR00758">
    <property type="entry name" value="UDG_fam4"/>
    <property type="match status" value="1"/>
</dbReference>
<keyword evidence="3" id="KW-0004">4Fe-4S</keyword>
<dbReference type="InterPro" id="IPR005273">
    <property type="entry name" value="Ura-DNA_glyco_family4"/>
</dbReference>
<dbReference type="NCBIfam" id="TIGR03914">
    <property type="entry name" value="UDG_fam_dom"/>
    <property type="match status" value="1"/>
</dbReference>
<dbReference type="SMART" id="SM00986">
    <property type="entry name" value="UDG"/>
    <property type="match status" value="1"/>
</dbReference>
<dbReference type="Gene3D" id="3.40.470.10">
    <property type="entry name" value="Uracil-DNA glycosylase-like domain"/>
    <property type="match status" value="1"/>
</dbReference>
<organism evidence="11 12">
    <name type="scientific">Mesorhizobium liriopis</name>
    <dbReference type="NCBI Taxonomy" id="2953882"/>
    <lineage>
        <taxon>Bacteria</taxon>
        <taxon>Pseudomonadati</taxon>
        <taxon>Pseudomonadota</taxon>
        <taxon>Alphaproteobacteria</taxon>
        <taxon>Hyphomicrobiales</taxon>
        <taxon>Phyllobacteriaceae</taxon>
        <taxon>Mesorhizobium</taxon>
    </lineage>
</organism>
<proteinExistence type="inferred from homology"/>
<dbReference type="Pfam" id="PF03167">
    <property type="entry name" value="UDG"/>
    <property type="match status" value="1"/>
</dbReference>
<keyword evidence="12" id="KW-1185">Reference proteome</keyword>
<dbReference type="SUPFAM" id="SSF52141">
    <property type="entry name" value="Uracil-DNA glycosylase-like"/>
    <property type="match status" value="1"/>
</dbReference>
<keyword evidence="8" id="KW-0411">Iron-sulfur</keyword>
<evidence type="ECO:0000256" key="8">
    <source>
        <dbReference type="ARBA" id="ARBA00023014"/>
    </source>
</evidence>
<comment type="caution">
    <text evidence="11">The sequence shown here is derived from an EMBL/GenBank/DDBJ whole genome shotgun (WGS) entry which is preliminary data.</text>
</comment>
<evidence type="ECO:0000313" key="12">
    <source>
        <dbReference type="Proteomes" id="UP001205906"/>
    </source>
</evidence>
<dbReference type="CDD" id="cd10030">
    <property type="entry name" value="UDG-F4_TTUDGA_SPO1dp_like"/>
    <property type="match status" value="1"/>
</dbReference>